<organism evidence="3 4">
    <name type="scientific">Streptomyces spectabilis</name>
    <dbReference type="NCBI Taxonomy" id="68270"/>
    <lineage>
        <taxon>Bacteria</taxon>
        <taxon>Bacillati</taxon>
        <taxon>Actinomycetota</taxon>
        <taxon>Actinomycetes</taxon>
        <taxon>Kitasatosporales</taxon>
        <taxon>Streptomycetaceae</taxon>
        <taxon>Streptomyces</taxon>
    </lineage>
</organism>
<evidence type="ECO:0000313" key="3">
    <source>
        <dbReference type="EMBL" id="QEV62915.1"/>
    </source>
</evidence>
<dbReference type="AlphaFoldDB" id="A0A5P2XIK6"/>
<feature type="compositionally biased region" description="Basic and acidic residues" evidence="1">
    <location>
        <begin position="301"/>
        <end position="311"/>
    </location>
</feature>
<evidence type="ECO:0008006" key="6">
    <source>
        <dbReference type="Google" id="ProtNLM"/>
    </source>
</evidence>
<dbReference type="EMBL" id="JACHJD010000025">
    <property type="protein sequence ID" value="MBB5109249.1"/>
    <property type="molecule type" value="Genomic_DNA"/>
</dbReference>
<dbReference type="KEGG" id="sspb:CP982_32890"/>
<sequence length="565" mass="60021">MAVGQLPEQVTEFARYLNELLARLDQRSGWCGVFWSRDPDGMRACLDGTEVPPWDVVQALLHDLAADAGVGVAQAETGRARALHAASVAAHDDRPGGREVLSDRLDMMLQEQRFAVEREQELARSLALAATGDEVDRIHLDLAWVRDDHERAAARCGELRRRMERLDRARAPRWVDFGGAPSEGGAFPADTSGRALAKAPGAPADDVPQDTADTVWQDAYDDDSRAETYGGSADAYSGSTETYGGSADAYGGSADAYDGPVETYETYDDPVETYGGRSAVHGADGHDTAYGHPQSPEDPDPPLRDAEREPGQDAVPRVPAQAGRSRLGGRRRPRGARFAGLDGAGDDGAGPVAAPGADPAPRTPRGARYVQAVDASARAHPAPPAVEDGAAAERATVDAVEALIRLRGEGRSGEAHGVLVEAAGWPAARLPLFAEELHHAGLAADWATLLWEAASLPPDRLVAVADALAGAGRADDCRKLLRQGVARPAPEIAESLLALIEAGREREARALLDAYVRVRSAEHVAACAHTDPQRLIPLLLEMAKGVSDAHHWDLVHALRVAGFTT</sequence>
<dbReference type="EMBL" id="CP023690">
    <property type="protein sequence ID" value="QEV62915.1"/>
    <property type="molecule type" value="Genomic_DNA"/>
</dbReference>
<dbReference type="Proteomes" id="UP000326505">
    <property type="component" value="Chromosome"/>
</dbReference>
<feature type="region of interest" description="Disordered" evidence="1">
    <location>
        <begin position="261"/>
        <end position="364"/>
    </location>
</feature>
<gene>
    <name evidence="3" type="ORF">CP982_32890</name>
    <name evidence="2" type="ORF">FHS40_008377</name>
</gene>
<feature type="region of interest" description="Disordered" evidence="1">
    <location>
        <begin position="181"/>
        <end position="210"/>
    </location>
</feature>
<dbReference type="RefSeq" id="WP_150513780.1">
    <property type="nucleotide sequence ID" value="NZ_BMSQ01000002.1"/>
</dbReference>
<reference evidence="2 5" key="2">
    <citation type="submission" date="2020-08" db="EMBL/GenBank/DDBJ databases">
        <title>Genomic Encyclopedia of Type Strains, Phase III (KMG-III): the genomes of soil and plant-associated and newly described type strains.</title>
        <authorList>
            <person name="Whitman W."/>
        </authorList>
    </citation>
    <scope>NUCLEOTIDE SEQUENCE [LARGE SCALE GENOMIC DNA]</scope>
    <source>
        <strain evidence="2 5">CECT 3146</strain>
    </source>
</reference>
<evidence type="ECO:0000313" key="5">
    <source>
        <dbReference type="Proteomes" id="UP000549009"/>
    </source>
</evidence>
<reference evidence="3 4" key="1">
    <citation type="submission" date="2017-09" db="EMBL/GenBank/DDBJ databases">
        <authorList>
            <person name="Lee N."/>
            <person name="Cho B.-K."/>
        </authorList>
    </citation>
    <scope>NUCLEOTIDE SEQUENCE [LARGE SCALE GENOMIC DNA]</scope>
    <source>
        <strain evidence="3 4">ATCC 27465</strain>
    </source>
</reference>
<dbReference type="OrthoDB" id="4336488at2"/>
<evidence type="ECO:0000313" key="2">
    <source>
        <dbReference type="EMBL" id="MBB5109249.1"/>
    </source>
</evidence>
<name>A0A5P2XIK6_STRST</name>
<accession>A0A5P2XIK6</accession>
<keyword evidence="5" id="KW-1185">Reference proteome</keyword>
<proteinExistence type="predicted"/>
<evidence type="ECO:0000256" key="1">
    <source>
        <dbReference type="SAM" id="MobiDB-lite"/>
    </source>
</evidence>
<evidence type="ECO:0000313" key="4">
    <source>
        <dbReference type="Proteomes" id="UP000326505"/>
    </source>
</evidence>
<dbReference type="Proteomes" id="UP000549009">
    <property type="component" value="Unassembled WGS sequence"/>
</dbReference>
<feature type="compositionally biased region" description="Low complexity" evidence="1">
    <location>
        <begin position="349"/>
        <end position="360"/>
    </location>
</feature>
<protein>
    <recommendedName>
        <fullName evidence="6">UL36 very large tegument protein</fullName>
    </recommendedName>
</protein>